<dbReference type="Pfam" id="PF11667">
    <property type="entry name" value="DUF3267"/>
    <property type="match status" value="1"/>
</dbReference>
<sequence>MHCWKTINVKKQYGFDRIFMLSSLLVLAVFSFFYVMLEILHDNPLSDERFMVFLISFILLYPTHKAIHFLPLIRYRNRIRFSLKTQFGFMPILAIRIKEPVPKALFLFALLAPFFIINSILIAGAFMYPEFGHYFTMLLAYHCGLCLIDLLYIKNLARSPKKALIEETETGYEILIPPII</sequence>
<comment type="caution">
    <text evidence="2">The sequence shown here is derived from an EMBL/GenBank/DDBJ whole genome shotgun (WGS) entry which is preliminary data.</text>
</comment>
<keyword evidence="1" id="KW-1133">Transmembrane helix</keyword>
<feature type="transmembrane region" description="Helical" evidence="1">
    <location>
        <begin position="134"/>
        <end position="153"/>
    </location>
</feature>
<keyword evidence="3" id="KW-1185">Reference proteome</keyword>
<gene>
    <name evidence="2" type="ORF">ACFPYN_07880</name>
</gene>
<reference evidence="3" key="1">
    <citation type="journal article" date="2019" name="Int. J. Syst. Evol. Microbiol.">
        <title>The Global Catalogue of Microorganisms (GCM) 10K type strain sequencing project: providing services to taxonomists for standard genome sequencing and annotation.</title>
        <authorList>
            <consortium name="The Broad Institute Genomics Platform"/>
            <consortium name="The Broad Institute Genome Sequencing Center for Infectious Disease"/>
            <person name="Wu L."/>
            <person name="Ma J."/>
        </authorList>
    </citation>
    <scope>NUCLEOTIDE SEQUENCE [LARGE SCALE GENOMIC DNA]</scope>
    <source>
        <strain evidence="3">CCUG 54527</strain>
    </source>
</reference>
<keyword evidence="1" id="KW-0812">Transmembrane</keyword>
<dbReference type="InterPro" id="IPR021683">
    <property type="entry name" value="DUF3267"/>
</dbReference>
<protein>
    <submittedName>
        <fullName evidence="2">DUF3267 domain-containing protein</fullName>
    </submittedName>
</protein>
<accession>A0ABW1L6M3</accession>
<dbReference type="RefSeq" id="WP_377733415.1">
    <property type="nucleotide sequence ID" value="NZ_JBHSRI010000009.1"/>
</dbReference>
<keyword evidence="1" id="KW-0472">Membrane</keyword>
<feature type="transmembrane region" description="Helical" evidence="1">
    <location>
        <begin position="105"/>
        <end position="128"/>
    </location>
</feature>
<proteinExistence type="predicted"/>
<evidence type="ECO:0000313" key="3">
    <source>
        <dbReference type="Proteomes" id="UP001596170"/>
    </source>
</evidence>
<evidence type="ECO:0000256" key="1">
    <source>
        <dbReference type="SAM" id="Phobius"/>
    </source>
</evidence>
<dbReference type="EMBL" id="JBHSRI010000009">
    <property type="protein sequence ID" value="MFC6039339.1"/>
    <property type="molecule type" value="Genomic_DNA"/>
</dbReference>
<name>A0ABW1L6M3_9BACL</name>
<feature type="transmembrane region" description="Helical" evidence="1">
    <location>
        <begin position="49"/>
        <end position="73"/>
    </location>
</feature>
<evidence type="ECO:0000313" key="2">
    <source>
        <dbReference type="EMBL" id="MFC6039339.1"/>
    </source>
</evidence>
<organism evidence="2 3">
    <name type="scientific">Paenisporosarcina macmurdoensis</name>
    <dbReference type="NCBI Taxonomy" id="212659"/>
    <lineage>
        <taxon>Bacteria</taxon>
        <taxon>Bacillati</taxon>
        <taxon>Bacillota</taxon>
        <taxon>Bacilli</taxon>
        <taxon>Bacillales</taxon>
        <taxon>Caryophanaceae</taxon>
        <taxon>Paenisporosarcina</taxon>
    </lineage>
</organism>
<dbReference type="Proteomes" id="UP001596170">
    <property type="component" value="Unassembled WGS sequence"/>
</dbReference>
<feature type="transmembrane region" description="Helical" evidence="1">
    <location>
        <begin position="18"/>
        <end position="37"/>
    </location>
</feature>